<evidence type="ECO:0000313" key="3">
    <source>
        <dbReference type="Proteomes" id="UP000199460"/>
    </source>
</evidence>
<feature type="transmembrane region" description="Helical" evidence="1">
    <location>
        <begin position="57"/>
        <end position="77"/>
    </location>
</feature>
<keyword evidence="1" id="KW-0472">Membrane</keyword>
<dbReference type="GeneID" id="300934004"/>
<accession>A0A1H0XH98</accession>
<keyword evidence="3" id="KW-1185">Reference proteome</keyword>
<dbReference type="Proteomes" id="UP000199460">
    <property type="component" value="Unassembled WGS sequence"/>
</dbReference>
<evidence type="ECO:0000256" key="1">
    <source>
        <dbReference type="SAM" id="Phobius"/>
    </source>
</evidence>
<gene>
    <name evidence="2" type="ORF">SAMN05216213_11783</name>
</gene>
<name>A0A1H0XH98_9GAMM</name>
<dbReference type="EMBL" id="FNJJ01000017">
    <property type="protein sequence ID" value="SDQ02185.1"/>
    <property type="molecule type" value="Genomic_DNA"/>
</dbReference>
<sequence length="80" mass="8910">MAELLLRSLALLAEIVLEIIIGYVFYTTGWLALRLLTLDRYPNLPLRVADPMGSRSAWVAALGFLCLVGLPLTWLTVTYS</sequence>
<feature type="transmembrane region" description="Helical" evidence="1">
    <location>
        <begin position="15"/>
        <end position="36"/>
    </location>
</feature>
<organism evidence="2 3">
    <name type="scientific">Ectopseudomonas guguanensis</name>
    <dbReference type="NCBI Taxonomy" id="1198456"/>
    <lineage>
        <taxon>Bacteria</taxon>
        <taxon>Pseudomonadati</taxon>
        <taxon>Pseudomonadota</taxon>
        <taxon>Gammaproteobacteria</taxon>
        <taxon>Pseudomonadales</taxon>
        <taxon>Pseudomonadaceae</taxon>
        <taxon>Ectopseudomonas</taxon>
    </lineage>
</organism>
<proteinExistence type="predicted"/>
<dbReference type="AlphaFoldDB" id="A0A1H0XH98"/>
<reference evidence="3" key="1">
    <citation type="submission" date="2016-10" db="EMBL/GenBank/DDBJ databases">
        <authorList>
            <person name="Varghese N."/>
            <person name="Submissions S."/>
        </authorList>
    </citation>
    <scope>NUCLEOTIDE SEQUENCE [LARGE SCALE GENOMIC DNA]</scope>
    <source>
        <strain evidence="3">JCM 18416</strain>
    </source>
</reference>
<protein>
    <submittedName>
        <fullName evidence="2">Uncharacterized protein</fullName>
    </submittedName>
</protein>
<dbReference type="OrthoDB" id="6971330at2"/>
<keyword evidence="1" id="KW-0812">Transmembrane</keyword>
<dbReference type="RefSeq" id="WP_090434550.1">
    <property type="nucleotide sequence ID" value="NZ_FNJJ01000017.1"/>
</dbReference>
<keyword evidence="1" id="KW-1133">Transmembrane helix</keyword>
<evidence type="ECO:0000313" key="2">
    <source>
        <dbReference type="EMBL" id="SDQ02185.1"/>
    </source>
</evidence>